<keyword evidence="2" id="KW-1185">Reference proteome</keyword>
<organism evidence="1 2">
    <name type="scientific">Helicobacter mastomyrinus</name>
    <dbReference type="NCBI Taxonomy" id="287948"/>
    <lineage>
        <taxon>Bacteria</taxon>
        <taxon>Pseudomonadati</taxon>
        <taxon>Campylobacterota</taxon>
        <taxon>Epsilonproteobacteria</taxon>
        <taxon>Campylobacterales</taxon>
        <taxon>Helicobacteraceae</taxon>
        <taxon>Helicobacter</taxon>
    </lineage>
</organism>
<name>A0ABZ3F2M1_9HELI</name>
<dbReference type="Proteomes" id="UP001434737">
    <property type="component" value="Chromosome"/>
</dbReference>
<dbReference type="NCBIfam" id="TIGR03347">
    <property type="entry name" value="VI_chp_1"/>
    <property type="match status" value="1"/>
</dbReference>
<dbReference type="InterPro" id="IPR010732">
    <property type="entry name" value="T6SS_TssG-like"/>
</dbReference>
<accession>A0ABZ3F2M1</accession>
<sequence>MNFTFYRLIKMLLVSLNREQIFLRSARSLGHAYKEVDIFQYHDMADLESKDMLPLEASSVKVMEKLPQNISSKMHTESFVEVFSHFFGLLGQSSPLPYYMLDNFAKNEDDGNGFSLFFDFFNNYLLWLFYDSVCLKNYHHSFETDFSDRISFVLLKLLGFSDTTSAKAYLPFAPLILSLRRPKAYIEKILAHNFHLHDRISIVENIPQAIRINKNQQNSLGFKNVTLGKSFLLGSTIYSYQNKILLRIKDLHYQEALDYFPHHKQHNKLRESVIFLTNNEFAIDVRLDMQYNPKMDFRLGDIARATLGFGLLLNKKKANFAQCSMLMTLCE</sequence>
<evidence type="ECO:0000313" key="1">
    <source>
        <dbReference type="EMBL" id="XAM17371.1"/>
    </source>
</evidence>
<dbReference type="PANTHER" id="PTHR35564:SF4">
    <property type="entry name" value="CYTOPLASMIC PROTEIN"/>
    <property type="match status" value="1"/>
</dbReference>
<dbReference type="Pfam" id="PF06996">
    <property type="entry name" value="T6SS_TssG"/>
    <property type="match status" value="1"/>
</dbReference>
<evidence type="ECO:0000313" key="2">
    <source>
        <dbReference type="Proteomes" id="UP001434737"/>
    </source>
</evidence>
<gene>
    <name evidence="1" type="primary">tssG</name>
    <name evidence="1" type="ORF">V3I05_06690</name>
</gene>
<reference evidence="1 2" key="1">
    <citation type="submission" date="2024-02" db="EMBL/GenBank/DDBJ databases">
        <title>Genome and pathogenicity analysis of Helicobacter mastomyrinus isolated from mice.</title>
        <authorList>
            <person name="Zhu L."/>
        </authorList>
    </citation>
    <scope>NUCLEOTIDE SEQUENCE [LARGE SCALE GENOMIC DNA]</scope>
    <source>
        <strain evidence="1 2">Hm-17</strain>
    </source>
</reference>
<dbReference type="RefSeq" id="WP_300451691.1">
    <property type="nucleotide sequence ID" value="NZ_CP145316.1"/>
</dbReference>
<protein>
    <submittedName>
        <fullName evidence="1">Type VI secretion system baseplate subunit TssG</fullName>
    </submittedName>
</protein>
<dbReference type="PANTHER" id="PTHR35564">
    <property type="match status" value="1"/>
</dbReference>
<proteinExistence type="predicted"/>
<dbReference type="EMBL" id="CP145316">
    <property type="protein sequence ID" value="XAM17371.1"/>
    <property type="molecule type" value="Genomic_DNA"/>
</dbReference>